<evidence type="ECO:0000256" key="1">
    <source>
        <dbReference type="SAM" id="Phobius"/>
    </source>
</evidence>
<dbReference type="RefSeq" id="WP_172970675.1">
    <property type="nucleotide sequence ID" value="NZ_LR215729.2"/>
</dbReference>
<organism evidence="2">
    <name type="scientific">Pseudomonas marincola</name>
    <dbReference type="NCBI Taxonomy" id="437900"/>
    <lineage>
        <taxon>Bacteria</taxon>
        <taxon>Pseudomonadati</taxon>
        <taxon>Pseudomonadota</taxon>
        <taxon>Gammaproteobacteria</taxon>
        <taxon>Pseudomonadales</taxon>
        <taxon>Pseudomonadaceae</taxon>
        <taxon>Pseudomonas</taxon>
    </lineage>
</organism>
<name>A0A653E8W0_9PSED</name>
<keyword evidence="1" id="KW-0812">Transmembrane</keyword>
<reference evidence="2" key="1">
    <citation type="submission" date="2019-02" db="EMBL/GenBank/DDBJ databases">
        <authorList>
            <consortium name="Genoscope - CEA"/>
            <person name="William W."/>
        </authorList>
    </citation>
    <scope>NUCLEOTIDE SEQUENCE [LARGE SCALE GENOMIC DNA]</scope>
    <source>
        <strain evidence="2">YSy11</strain>
    </source>
</reference>
<keyword evidence="1" id="KW-0472">Membrane</keyword>
<dbReference type="EMBL" id="LR215729">
    <property type="protein sequence ID" value="VEV98222.1"/>
    <property type="molecule type" value="Genomic_DNA"/>
</dbReference>
<sequence length="58" mass="6488">MILAYFVIAVLTGLSLWFASVTVKRHRAGNYFDWVLTASACLFLVLMDLMFCLGVVLS</sequence>
<accession>A0A653E8W0</accession>
<evidence type="ECO:0000313" key="2">
    <source>
        <dbReference type="EMBL" id="VEV98222.1"/>
    </source>
</evidence>
<protein>
    <submittedName>
        <fullName evidence="2">Uncharacterized protein</fullName>
    </submittedName>
</protein>
<keyword evidence="1" id="KW-1133">Transmembrane helix</keyword>
<gene>
    <name evidence="2" type="ORF">PMYSY11_3178</name>
</gene>
<dbReference type="AlphaFoldDB" id="A0A653E8W0"/>
<proteinExistence type="predicted"/>
<feature type="transmembrane region" description="Helical" evidence="1">
    <location>
        <begin position="34"/>
        <end position="57"/>
    </location>
</feature>